<dbReference type="EMBL" id="BDDD01002123">
    <property type="protein sequence ID" value="GAV80153.1"/>
    <property type="molecule type" value="Genomic_DNA"/>
</dbReference>
<dbReference type="Pfam" id="PF13966">
    <property type="entry name" value="zf-RVT"/>
    <property type="match status" value="1"/>
</dbReference>
<sequence>MGCATLLLSAASLSSVNCLLESLDKFKEASGLTVSPQKSLVFFCNTNARTRRDILHRVGCLEGMLPVTYLGLPLITKRLSKVECSTLVERITSRANSWVSKALSFAGRLQLVKATLISMQCYWCNIFLLPMSTIKECERVLRTFLWGGRGRGKVKWADVCKPFLEGGLGIRDLKTWNKALLLKQLWSVLTEESIWAKWCHAYLLHNSNLWTATSHGHLSWSWRQILRLRPLAKEHLIYKCGNGEQFSLWFDPWLHGDSVHALYGHRVIFEAGLSKHARVKDVIREGEWCWPQASCDVVELQQRVRNIPISSAPDSIHWDKVGEAFSTARAFHGIRQRSNSVDWHDIVWHSRRIPKHAFSLWLALRGAHRTKDKLLAFGVVHSAECPFLCGETETLQHLFFQCPFSALVWREVLLMCNIVRPILPWADKVMWMSTHARGSAVHHTVRRLAFAATTYHLWIERNRRCFKNLFLPYQEIIRLVTRDVSGKLASDNSYPRCERYHSLCVNWGVLLGEDI</sequence>
<dbReference type="PANTHER" id="PTHR33116">
    <property type="entry name" value="REVERSE TRANSCRIPTASE ZINC-BINDING DOMAIN-CONTAINING PROTEIN-RELATED-RELATED"/>
    <property type="match status" value="1"/>
</dbReference>
<evidence type="ECO:0000313" key="4">
    <source>
        <dbReference type="Proteomes" id="UP000187406"/>
    </source>
</evidence>
<feature type="chain" id="PRO_5012275663" evidence="1">
    <location>
        <begin position="19"/>
        <end position="515"/>
    </location>
</feature>
<organism evidence="3 4">
    <name type="scientific">Cephalotus follicularis</name>
    <name type="common">Albany pitcher plant</name>
    <dbReference type="NCBI Taxonomy" id="3775"/>
    <lineage>
        <taxon>Eukaryota</taxon>
        <taxon>Viridiplantae</taxon>
        <taxon>Streptophyta</taxon>
        <taxon>Embryophyta</taxon>
        <taxon>Tracheophyta</taxon>
        <taxon>Spermatophyta</taxon>
        <taxon>Magnoliopsida</taxon>
        <taxon>eudicotyledons</taxon>
        <taxon>Gunneridae</taxon>
        <taxon>Pentapetalae</taxon>
        <taxon>rosids</taxon>
        <taxon>fabids</taxon>
        <taxon>Oxalidales</taxon>
        <taxon>Cephalotaceae</taxon>
        <taxon>Cephalotus</taxon>
    </lineage>
</organism>
<feature type="signal peptide" evidence="1">
    <location>
        <begin position="1"/>
        <end position="18"/>
    </location>
</feature>
<reference evidence="4" key="1">
    <citation type="submission" date="2016-04" db="EMBL/GenBank/DDBJ databases">
        <title>Cephalotus genome sequencing.</title>
        <authorList>
            <person name="Fukushima K."/>
            <person name="Hasebe M."/>
            <person name="Fang X."/>
        </authorList>
    </citation>
    <scope>NUCLEOTIDE SEQUENCE [LARGE SCALE GENOMIC DNA]</scope>
    <source>
        <strain evidence="4">cv. St1</strain>
    </source>
</reference>
<evidence type="ECO:0000259" key="2">
    <source>
        <dbReference type="Pfam" id="PF13966"/>
    </source>
</evidence>
<dbReference type="PANTHER" id="PTHR33116:SF76">
    <property type="entry name" value="DUF4283 DOMAIN-CONTAINING PROTEIN"/>
    <property type="match status" value="1"/>
</dbReference>
<dbReference type="OrthoDB" id="849727at2759"/>
<accession>A0A1Q3CJA3</accession>
<dbReference type="AlphaFoldDB" id="A0A1Q3CJA3"/>
<protein>
    <submittedName>
        <fullName evidence="3">Zf-RVT domain-containing protein</fullName>
    </submittedName>
</protein>
<evidence type="ECO:0000313" key="3">
    <source>
        <dbReference type="EMBL" id="GAV80153.1"/>
    </source>
</evidence>
<evidence type="ECO:0000256" key="1">
    <source>
        <dbReference type="SAM" id="SignalP"/>
    </source>
</evidence>
<keyword evidence="1" id="KW-0732">Signal</keyword>
<keyword evidence="4" id="KW-1185">Reference proteome</keyword>
<comment type="caution">
    <text evidence="3">The sequence shown here is derived from an EMBL/GenBank/DDBJ whole genome shotgun (WGS) entry which is preliminary data.</text>
</comment>
<dbReference type="InParanoid" id="A0A1Q3CJA3"/>
<dbReference type="Proteomes" id="UP000187406">
    <property type="component" value="Unassembled WGS sequence"/>
</dbReference>
<name>A0A1Q3CJA3_CEPFO</name>
<gene>
    <name evidence="3" type="ORF">CFOL_v3_23614</name>
</gene>
<proteinExistence type="predicted"/>
<dbReference type="STRING" id="3775.A0A1Q3CJA3"/>
<dbReference type="InterPro" id="IPR026960">
    <property type="entry name" value="RVT-Znf"/>
</dbReference>
<feature type="domain" description="Reverse transcriptase zinc-binding" evidence="2">
    <location>
        <begin position="325"/>
        <end position="409"/>
    </location>
</feature>